<comment type="caution">
    <text evidence="1">The sequence shown here is derived from an EMBL/GenBank/DDBJ whole genome shotgun (WGS) entry which is preliminary data.</text>
</comment>
<sequence length="155" mass="18053">MLKWKLSIDVWKLRMKPGKAPWSLNSKTSHTHRSSVLDRVVHSSSVSGNRVSELRCFRAHIEWFRAEDSHYFGCAHCSFHRARIVHFEGNRRLLIIGEDIEHDRTSSNHIAGVSDGHNSRLRLEIEWELLRCCGIVQVSYVVESERLVENKYSEI</sequence>
<dbReference type="Proteomes" id="UP001432027">
    <property type="component" value="Unassembled WGS sequence"/>
</dbReference>
<dbReference type="EMBL" id="BTSX01000005">
    <property type="protein sequence ID" value="GMS99886.1"/>
    <property type="molecule type" value="Genomic_DNA"/>
</dbReference>
<dbReference type="AlphaFoldDB" id="A0AAV5TZF8"/>
<proteinExistence type="predicted"/>
<gene>
    <name evidence="1" type="ORF">PENTCL1PPCAC_22061</name>
</gene>
<keyword evidence="2" id="KW-1185">Reference proteome</keyword>
<evidence type="ECO:0000313" key="1">
    <source>
        <dbReference type="EMBL" id="GMS99886.1"/>
    </source>
</evidence>
<evidence type="ECO:0000313" key="2">
    <source>
        <dbReference type="Proteomes" id="UP001432027"/>
    </source>
</evidence>
<name>A0AAV5TZF8_9BILA</name>
<protein>
    <submittedName>
        <fullName evidence="1">Uncharacterized protein</fullName>
    </submittedName>
</protein>
<accession>A0AAV5TZF8</accession>
<organism evidence="1 2">
    <name type="scientific">Pristionchus entomophagus</name>
    <dbReference type="NCBI Taxonomy" id="358040"/>
    <lineage>
        <taxon>Eukaryota</taxon>
        <taxon>Metazoa</taxon>
        <taxon>Ecdysozoa</taxon>
        <taxon>Nematoda</taxon>
        <taxon>Chromadorea</taxon>
        <taxon>Rhabditida</taxon>
        <taxon>Rhabditina</taxon>
        <taxon>Diplogasteromorpha</taxon>
        <taxon>Diplogasteroidea</taxon>
        <taxon>Neodiplogasteridae</taxon>
        <taxon>Pristionchus</taxon>
    </lineage>
</organism>
<reference evidence="1" key="1">
    <citation type="submission" date="2023-10" db="EMBL/GenBank/DDBJ databases">
        <title>Genome assembly of Pristionchus species.</title>
        <authorList>
            <person name="Yoshida K."/>
            <person name="Sommer R.J."/>
        </authorList>
    </citation>
    <scope>NUCLEOTIDE SEQUENCE</scope>
    <source>
        <strain evidence="1">RS0144</strain>
    </source>
</reference>